<dbReference type="PANTHER" id="PTHR47894:SF1">
    <property type="entry name" value="HTH-TYPE TRANSCRIPTIONAL REGULATOR VQSM"/>
    <property type="match status" value="1"/>
</dbReference>
<evidence type="ECO:0000256" key="1">
    <source>
        <dbReference type="ARBA" id="ARBA00023015"/>
    </source>
</evidence>
<gene>
    <name evidence="5" type="ORF">SAMN06265373_1185</name>
</gene>
<dbReference type="SUPFAM" id="SSF46689">
    <property type="entry name" value="Homeodomain-like"/>
    <property type="match status" value="1"/>
</dbReference>
<sequence>MQNSRGLLPTLDALDSFASPRIVERALKDVGLTRTTIEGPPVPVSMRYHTGLLEKVSDKIGERHLGAVMAKDFAFSSLTVPDPFSSYALGASRLDFALQRAARSLPFLQRGTQIYTRKDGACLVYSFGATFDGSIGAQLLEQEIPSILIALVRPFLGPNWKPDWVELPETHRLHKLSLMRLIGTEVRTDAAFPGIAIPLSLLRTPTRLDAEERLQMTARGVARLRVNRLPRTQVDIVRQALRVQLNQGSASVDAVAATLGIGVRTLQRQLQAENLTFKDIAQAEQVSRARVLVSESDLNISQVAFYLGFSEVNSFRRAFRSWFGKTPTQYRAQTEI</sequence>
<evidence type="ECO:0000256" key="3">
    <source>
        <dbReference type="ARBA" id="ARBA00023163"/>
    </source>
</evidence>
<proteinExistence type="predicted"/>
<dbReference type="EMBL" id="FXTY01000018">
    <property type="protein sequence ID" value="SMP36651.1"/>
    <property type="molecule type" value="Genomic_DNA"/>
</dbReference>
<keyword evidence="6" id="KW-1185">Reference proteome</keyword>
<dbReference type="InterPro" id="IPR020449">
    <property type="entry name" value="Tscrpt_reg_AraC-type_HTH"/>
</dbReference>
<dbReference type="GO" id="GO:0003677">
    <property type="term" value="F:DNA binding"/>
    <property type="evidence" value="ECO:0007669"/>
    <property type="project" value="UniProtKB-KW"/>
</dbReference>
<keyword evidence="3" id="KW-0804">Transcription</keyword>
<accession>A0ABY1PNR8</accession>
<dbReference type="InterPro" id="IPR018060">
    <property type="entry name" value="HTH_AraC"/>
</dbReference>
<evidence type="ECO:0000313" key="5">
    <source>
        <dbReference type="EMBL" id="SMP36651.1"/>
    </source>
</evidence>
<dbReference type="Proteomes" id="UP001157961">
    <property type="component" value="Unassembled WGS sequence"/>
</dbReference>
<dbReference type="InterPro" id="IPR032687">
    <property type="entry name" value="AraC-type_N"/>
</dbReference>
<dbReference type="Gene3D" id="1.10.10.60">
    <property type="entry name" value="Homeodomain-like"/>
    <property type="match status" value="1"/>
</dbReference>
<evidence type="ECO:0000259" key="4">
    <source>
        <dbReference type="PROSITE" id="PS01124"/>
    </source>
</evidence>
<dbReference type="InterPro" id="IPR009057">
    <property type="entry name" value="Homeodomain-like_sf"/>
</dbReference>
<dbReference type="PROSITE" id="PS01124">
    <property type="entry name" value="HTH_ARAC_FAMILY_2"/>
    <property type="match status" value="1"/>
</dbReference>
<dbReference type="Pfam" id="PF12833">
    <property type="entry name" value="HTH_18"/>
    <property type="match status" value="1"/>
</dbReference>
<evidence type="ECO:0000313" key="6">
    <source>
        <dbReference type="Proteomes" id="UP001157961"/>
    </source>
</evidence>
<organism evidence="5 6">
    <name type="scientific">Shimia sagamensis</name>
    <dbReference type="NCBI Taxonomy" id="1566352"/>
    <lineage>
        <taxon>Bacteria</taxon>
        <taxon>Pseudomonadati</taxon>
        <taxon>Pseudomonadota</taxon>
        <taxon>Alphaproteobacteria</taxon>
        <taxon>Rhodobacterales</taxon>
        <taxon>Roseobacteraceae</taxon>
    </lineage>
</organism>
<reference evidence="5 6" key="1">
    <citation type="submission" date="2017-05" db="EMBL/GenBank/DDBJ databases">
        <authorList>
            <person name="Varghese N."/>
            <person name="Submissions S."/>
        </authorList>
    </citation>
    <scope>NUCLEOTIDE SEQUENCE [LARGE SCALE GENOMIC DNA]</scope>
    <source>
        <strain evidence="5 6">DSM 29734</strain>
    </source>
</reference>
<dbReference type="PANTHER" id="PTHR47894">
    <property type="entry name" value="HTH-TYPE TRANSCRIPTIONAL REGULATOR GADX"/>
    <property type="match status" value="1"/>
</dbReference>
<name>A0ABY1PNR8_9RHOB</name>
<dbReference type="Pfam" id="PF12625">
    <property type="entry name" value="Arabinose_bd"/>
    <property type="match status" value="1"/>
</dbReference>
<dbReference type="SMART" id="SM00342">
    <property type="entry name" value="HTH_ARAC"/>
    <property type="match status" value="1"/>
</dbReference>
<dbReference type="InterPro" id="IPR018062">
    <property type="entry name" value="HTH_AraC-typ_CS"/>
</dbReference>
<evidence type="ECO:0000256" key="2">
    <source>
        <dbReference type="ARBA" id="ARBA00023125"/>
    </source>
</evidence>
<dbReference type="PRINTS" id="PR00032">
    <property type="entry name" value="HTHARAC"/>
</dbReference>
<protein>
    <submittedName>
        <fullName evidence="5">AraC-type DNA-binding protein</fullName>
    </submittedName>
</protein>
<dbReference type="PROSITE" id="PS00041">
    <property type="entry name" value="HTH_ARAC_FAMILY_1"/>
    <property type="match status" value="1"/>
</dbReference>
<keyword evidence="1" id="KW-0805">Transcription regulation</keyword>
<comment type="caution">
    <text evidence="5">The sequence shown here is derived from an EMBL/GenBank/DDBJ whole genome shotgun (WGS) entry which is preliminary data.</text>
</comment>
<feature type="domain" description="HTH araC/xylS-type" evidence="4">
    <location>
        <begin position="235"/>
        <end position="333"/>
    </location>
</feature>
<keyword evidence="2 5" id="KW-0238">DNA-binding</keyword>